<evidence type="ECO:0000256" key="1">
    <source>
        <dbReference type="SAM" id="SignalP"/>
    </source>
</evidence>
<keyword evidence="1" id="KW-0732">Signal</keyword>
<evidence type="ECO:0000313" key="2">
    <source>
        <dbReference type="EMBL" id="CAA6799263.1"/>
    </source>
</evidence>
<proteinExistence type="predicted"/>
<organism evidence="2">
    <name type="scientific">uncultured Sulfurovum sp</name>
    <dbReference type="NCBI Taxonomy" id="269237"/>
    <lineage>
        <taxon>Bacteria</taxon>
        <taxon>Pseudomonadati</taxon>
        <taxon>Campylobacterota</taxon>
        <taxon>Epsilonproteobacteria</taxon>
        <taxon>Campylobacterales</taxon>
        <taxon>Sulfurovaceae</taxon>
        <taxon>Sulfurovum</taxon>
        <taxon>environmental samples</taxon>
    </lineage>
</organism>
<dbReference type="AlphaFoldDB" id="A0A6S6S9H2"/>
<accession>A0A6S6S9H2</accession>
<gene>
    <name evidence="2" type="ORF">HELGO_WM30194</name>
</gene>
<name>A0A6S6S9H2_9BACT</name>
<reference evidence="2" key="1">
    <citation type="submission" date="2020-01" db="EMBL/GenBank/DDBJ databases">
        <authorList>
            <person name="Meier V. D."/>
            <person name="Meier V D."/>
        </authorList>
    </citation>
    <scope>NUCLEOTIDE SEQUENCE</scope>
    <source>
        <strain evidence="2">HLG_WM_MAG_03</strain>
    </source>
</reference>
<dbReference type="EMBL" id="CACVAR010000037">
    <property type="protein sequence ID" value="CAA6799263.1"/>
    <property type="molecule type" value="Genomic_DNA"/>
</dbReference>
<protein>
    <submittedName>
        <fullName evidence="2">Uncharacterized protein</fullName>
    </submittedName>
</protein>
<feature type="signal peptide" evidence="1">
    <location>
        <begin position="1"/>
        <end position="19"/>
    </location>
</feature>
<feature type="chain" id="PRO_5028415952" evidence="1">
    <location>
        <begin position="20"/>
        <end position="75"/>
    </location>
</feature>
<sequence>MFKYILLTLATVITLHAAANIEVKKIDGSNIVLSSTIADKAWIGIYRVGTTNDWENVQAWQWVISDSTGIYIGKM</sequence>